<evidence type="ECO:0000256" key="1">
    <source>
        <dbReference type="SAM" id="SignalP"/>
    </source>
</evidence>
<accession>A0A975JBP5</accession>
<dbReference type="SUPFAM" id="SSF69635">
    <property type="entry name" value="Type III secretory system chaperone-like"/>
    <property type="match status" value="1"/>
</dbReference>
<name>A0A975JBP5_9RHOB</name>
<dbReference type="AlphaFoldDB" id="A0A975JBP5"/>
<reference evidence="2" key="1">
    <citation type="submission" date="2021-04" db="EMBL/GenBank/DDBJ databases">
        <title>Complete genome sequence for Sulfitobacter sp. strain JK7-1.</title>
        <authorList>
            <person name="Park S.-J."/>
        </authorList>
    </citation>
    <scope>NUCLEOTIDE SEQUENCE</scope>
    <source>
        <strain evidence="2">JK7-1</strain>
    </source>
</reference>
<dbReference type="Proteomes" id="UP000683291">
    <property type="component" value="Chromosome 1"/>
</dbReference>
<feature type="signal peptide" evidence="1">
    <location>
        <begin position="1"/>
        <end position="19"/>
    </location>
</feature>
<dbReference type="EMBL" id="CP073581">
    <property type="protein sequence ID" value="QUJ75402.1"/>
    <property type="molecule type" value="Genomic_DNA"/>
</dbReference>
<organism evidence="2 3">
    <name type="scientific">Sulfitobacter albidus</name>
    <dbReference type="NCBI Taxonomy" id="2829501"/>
    <lineage>
        <taxon>Bacteria</taxon>
        <taxon>Pseudomonadati</taxon>
        <taxon>Pseudomonadota</taxon>
        <taxon>Alphaproteobacteria</taxon>
        <taxon>Rhodobacterales</taxon>
        <taxon>Roseobacteraceae</taxon>
        <taxon>Sulfitobacter</taxon>
    </lineage>
</organism>
<keyword evidence="1" id="KW-0732">Signal</keyword>
<proteinExistence type="predicted"/>
<dbReference type="RefSeq" id="WP_212703607.1">
    <property type="nucleotide sequence ID" value="NZ_CP073581.1"/>
</dbReference>
<keyword evidence="3" id="KW-1185">Reference proteome</keyword>
<sequence>MKLRALSLALALTPVALWAQEADPTPQPDPLPEAQIEGPMTLERMALIIQTIDADVRAQGPTLQFTLDGIPVMIVADAAADRMRAMVPIASAEGLSEADLLRMMQANFDTALDARYAVANGRLWGVFIHPLSPLEKDQLLSALIQTVNVARSYGRTYSGGAQTFGGGDSAGIYRELFEELKKKGEAL</sequence>
<feature type="chain" id="PRO_5036925799" description="YbjN domain-containing protein" evidence="1">
    <location>
        <begin position="20"/>
        <end position="187"/>
    </location>
</feature>
<evidence type="ECO:0000313" key="2">
    <source>
        <dbReference type="EMBL" id="QUJ75402.1"/>
    </source>
</evidence>
<dbReference type="KEGG" id="sual:KDD17_10460"/>
<protein>
    <recommendedName>
        <fullName evidence="4">YbjN domain-containing protein</fullName>
    </recommendedName>
</protein>
<gene>
    <name evidence="2" type="ORF">KDD17_10460</name>
</gene>
<evidence type="ECO:0008006" key="4">
    <source>
        <dbReference type="Google" id="ProtNLM"/>
    </source>
</evidence>
<evidence type="ECO:0000313" key="3">
    <source>
        <dbReference type="Proteomes" id="UP000683291"/>
    </source>
</evidence>